<gene>
    <name evidence="1" type="ORF">SAMN02787118_109289</name>
</gene>
<dbReference type="RefSeq" id="WP_075029522.1">
    <property type="nucleotide sequence ID" value="NZ_FONR01000009.1"/>
</dbReference>
<dbReference type="AlphaFoldDB" id="A0A1I2K8J1"/>
<reference evidence="1 2" key="1">
    <citation type="submission" date="2016-10" db="EMBL/GenBank/DDBJ databases">
        <authorList>
            <person name="de Groot N.N."/>
        </authorList>
    </citation>
    <scope>NUCLEOTIDE SEQUENCE [LARGE SCALE GENOMIC DNA]</scope>
    <source>
        <strain evidence="1 2">OK461</strain>
    </source>
</reference>
<sequence>MAVETREEDAIRGVVERLASAYDETCTPEQVEAAVATAHAAFSDRPVRDFVPVLVERKARALLNKASG</sequence>
<dbReference type="OrthoDB" id="4277148at2"/>
<evidence type="ECO:0000313" key="2">
    <source>
        <dbReference type="Proteomes" id="UP000181942"/>
    </source>
</evidence>
<name>A0A1I2K8J1_9ACTN</name>
<protein>
    <submittedName>
        <fullName evidence="1">Uncharacterized protein</fullName>
    </submittedName>
</protein>
<organism evidence="1 2">
    <name type="scientific">Streptomyces mirabilis</name>
    <dbReference type="NCBI Taxonomy" id="68239"/>
    <lineage>
        <taxon>Bacteria</taxon>
        <taxon>Bacillati</taxon>
        <taxon>Actinomycetota</taxon>
        <taxon>Actinomycetes</taxon>
        <taxon>Kitasatosporales</taxon>
        <taxon>Streptomycetaceae</taxon>
        <taxon>Streptomyces</taxon>
    </lineage>
</organism>
<accession>A0A1I2K8J1</accession>
<evidence type="ECO:0000313" key="1">
    <source>
        <dbReference type="EMBL" id="SFF61517.1"/>
    </source>
</evidence>
<dbReference type="EMBL" id="FONR01000009">
    <property type="protein sequence ID" value="SFF61517.1"/>
    <property type="molecule type" value="Genomic_DNA"/>
</dbReference>
<proteinExistence type="predicted"/>
<dbReference type="Gene3D" id="1.10.8.1060">
    <property type="entry name" value="Corynebacterium glutamicum thioredoxin-dependent arsenate reductase, N-terminal domain"/>
    <property type="match status" value="1"/>
</dbReference>
<dbReference type="Proteomes" id="UP000181942">
    <property type="component" value="Unassembled WGS sequence"/>
</dbReference>
<dbReference type="NCBIfam" id="NF046112">
    <property type="entry name" value="MSMEG_6209_Nter"/>
    <property type="match status" value="1"/>
</dbReference>